<dbReference type="InterPro" id="IPR024079">
    <property type="entry name" value="MetalloPept_cat_dom_sf"/>
</dbReference>
<evidence type="ECO:0000256" key="6">
    <source>
        <dbReference type="ARBA" id="ARBA00023157"/>
    </source>
</evidence>
<dbReference type="GO" id="GO:0051537">
    <property type="term" value="F:2 iron, 2 sulfur cluster binding"/>
    <property type="evidence" value="ECO:0007669"/>
    <property type="project" value="InterPro"/>
</dbReference>
<dbReference type="GO" id="GO:0008270">
    <property type="term" value="F:zinc ion binding"/>
    <property type="evidence" value="ECO:0007669"/>
    <property type="project" value="UniProtKB-UniRule"/>
</dbReference>
<dbReference type="GO" id="GO:0006508">
    <property type="term" value="P:proteolysis"/>
    <property type="evidence" value="ECO:0007669"/>
    <property type="project" value="UniProtKB-KW"/>
</dbReference>
<dbReference type="PROSITE" id="PS51864">
    <property type="entry name" value="ASTACIN"/>
    <property type="match status" value="1"/>
</dbReference>
<evidence type="ECO:0000256" key="4">
    <source>
        <dbReference type="ARBA" id="ARBA00022833"/>
    </source>
</evidence>
<comment type="cofactor">
    <cofactor evidence="7 8">
        <name>Zn(2+)</name>
        <dbReference type="ChEBI" id="CHEBI:29105"/>
    </cofactor>
    <text evidence="7 8">Binds 1 zinc ion per subunit.</text>
</comment>
<comment type="caution">
    <text evidence="11">The sequence shown here is derived from an EMBL/GenBank/DDBJ whole genome shotgun (WGS) entry which is preliminary data.</text>
</comment>
<gene>
    <name evidence="11" type="ORF">QR680_001463</name>
</gene>
<keyword evidence="1 7" id="KW-0645">Protease</keyword>
<evidence type="ECO:0000256" key="9">
    <source>
        <dbReference type="SAM" id="Phobius"/>
    </source>
</evidence>
<protein>
    <recommendedName>
        <fullName evidence="8">Metalloendopeptidase</fullName>
        <ecNumber evidence="8">3.4.24.-</ecNumber>
    </recommendedName>
</protein>
<evidence type="ECO:0000313" key="12">
    <source>
        <dbReference type="Proteomes" id="UP001175271"/>
    </source>
</evidence>
<feature type="binding site" evidence="7">
    <location>
        <position position="286"/>
    </location>
    <ligand>
        <name>Zn(2+)</name>
        <dbReference type="ChEBI" id="CHEBI:29105"/>
        <note>catalytic</note>
    </ligand>
</feature>
<keyword evidence="9" id="KW-0472">Membrane</keyword>
<dbReference type="AlphaFoldDB" id="A0AA39LFJ1"/>
<dbReference type="CDD" id="cd04280">
    <property type="entry name" value="ZnMc_astacin_like"/>
    <property type="match status" value="1"/>
</dbReference>
<proteinExistence type="predicted"/>
<keyword evidence="5 7" id="KW-0482">Metalloprotease</keyword>
<dbReference type="EMBL" id="JAUCMV010000005">
    <property type="protein sequence ID" value="KAK0395851.1"/>
    <property type="molecule type" value="Genomic_DNA"/>
</dbReference>
<dbReference type="InterPro" id="IPR001506">
    <property type="entry name" value="Peptidase_M12A"/>
</dbReference>
<feature type="domain" description="Peptidase M12A" evidence="10">
    <location>
        <begin position="185"/>
        <end position="379"/>
    </location>
</feature>
<accession>A0AA39LFJ1</accession>
<dbReference type="InterPro" id="IPR006026">
    <property type="entry name" value="Peptidase_Metallo"/>
</dbReference>
<dbReference type="EC" id="3.4.24.-" evidence="8"/>
<evidence type="ECO:0000259" key="10">
    <source>
        <dbReference type="PROSITE" id="PS51864"/>
    </source>
</evidence>
<keyword evidence="2 7" id="KW-0479">Metal-binding</keyword>
<dbReference type="Gene3D" id="3.40.390.10">
    <property type="entry name" value="Collagenase (Catalytic Domain)"/>
    <property type="match status" value="1"/>
</dbReference>
<feature type="binding site" evidence="7">
    <location>
        <position position="280"/>
    </location>
    <ligand>
        <name>Zn(2+)</name>
        <dbReference type="ChEBI" id="CHEBI:29105"/>
        <note>catalytic</note>
    </ligand>
</feature>
<keyword evidence="6" id="KW-1015">Disulfide bond</keyword>
<dbReference type="Pfam" id="PF01400">
    <property type="entry name" value="Astacin"/>
    <property type="match status" value="1"/>
</dbReference>
<organism evidence="11 12">
    <name type="scientific">Steinernema hermaphroditum</name>
    <dbReference type="NCBI Taxonomy" id="289476"/>
    <lineage>
        <taxon>Eukaryota</taxon>
        <taxon>Metazoa</taxon>
        <taxon>Ecdysozoa</taxon>
        <taxon>Nematoda</taxon>
        <taxon>Chromadorea</taxon>
        <taxon>Rhabditida</taxon>
        <taxon>Tylenchina</taxon>
        <taxon>Panagrolaimomorpha</taxon>
        <taxon>Strongyloidoidea</taxon>
        <taxon>Steinernematidae</taxon>
        <taxon>Steinernema</taxon>
    </lineage>
</organism>
<keyword evidence="9" id="KW-0812">Transmembrane</keyword>
<dbReference type="GO" id="GO:0004222">
    <property type="term" value="F:metalloendopeptidase activity"/>
    <property type="evidence" value="ECO:0007669"/>
    <property type="project" value="UniProtKB-UniRule"/>
</dbReference>
<dbReference type="InterPro" id="IPR034035">
    <property type="entry name" value="Astacin-like_dom"/>
</dbReference>
<keyword evidence="9" id="KW-1133">Transmembrane helix</keyword>
<dbReference type="Proteomes" id="UP001175271">
    <property type="component" value="Unassembled WGS sequence"/>
</dbReference>
<feature type="transmembrane region" description="Helical" evidence="9">
    <location>
        <begin position="17"/>
        <end position="36"/>
    </location>
</feature>
<evidence type="ECO:0000256" key="2">
    <source>
        <dbReference type="ARBA" id="ARBA00022723"/>
    </source>
</evidence>
<keyword evidence="4 7" id="KW-0862">Zinc</keyword>
<name>A0AA39LFJ1_9BILA</name>
<evidence type="ECO:0000256" key="8">
    <source>
        <dbReference type="RuleBase" id="RU361183"/>
    </source>
</evidence>
<feature type="active site" evidence="7">
    <location>
        <position position="277"/>
    </location>
</feature>
<evidence type="ECO:0000313" key="11">
    <source>
        <dbReference type="EMBL" id="KAK0395851.1"/>
    </source>
</evidence>
<dbReference type="SMART" id="SM00704">
    <property type="entry name" value="ZnF_CDGSH"/>
    <property type="match status" value="1"/>
</dbReference>
<dbReference type="InterPro" id="IPR018967">
    <property type="entry name" value="FeS-contain_CDGSH-typ"/>
</dbReference>
<dbReference type="PANTHER" id="PTHR10127">
    <property type="entry name" value="DISCOIDIN, CUB, EGF, LAMININ , AND ZINC METALLOPROTEASE DOMAIN CONTAINING"/>
    <property type="match status" value="1"/>
</dbReference>
<keyword evidence="3 7" id="KW-0378">Hydrolase</keyword>
<dbReference type="InterPro" id="IPR000742">
    <property type="entry name" value="EGF"/>
</dbReference>
<evidence type="ECO:0000256" key="7">
    <source>
        <dbReference type="PROSITE-ProRule" id="PRU01211"/>
    </source>
</evidence>
<feature type="binding site" evidence="7">
    <location>
        <position position="276"/>
    </location>
    <ligand>
        <name>Zn(2+)</name>
        <dbReference type="ChEBI" id="CHEBI:29105"/>
        <note>catalytic</note>
    </ligand>
</feature>
<dbReference type="PROSITE" id="PS00022">
    <property type="entry name" value="EGF_1"/>
    <property type="match status" value="1"/>
</dbReference>
<evidence type="ECO:0000256" key="1">
    <source>
        <dbReference type="ARBA" id="ARBA00022670"/>
    </source>
</evidence>
<keyword evidence="12" id="KW-1185">Reference proteome</keyword>
<sequence length="564" mass="63159">MVCAHSAGASSTCHSKLIAYAVALAAGGAALGYLIGWKLGKKRARHNHVHKLSADKVVDTVDLEDVGEKMAFCRCWKSHKKDAPGGFVLPSNATEINGIPIEKYLNSLKRLNEIELELHGIKQNSTENRQNNTQEHQVDPMMSPYLYEGDILLSESQLNDVLSYAEARLKNLKSPSAPPVGTFSNPLIERPSRRWRMPIPYRFVSADGGLQMVKRGMQLWTESTCVRFEEYRSWNEPHIVFQAGGGCFATWGYKSRFDTHQVSLGPRCGTPAIVAHELGHTLGLYHTQSRYDRNKYVYIDYNNILSAQSYNFNNAPEATTTLGIPYELGSVMHYGPIAFPVYGSLTTVYTVDKRYQNTIGQREGLTFYDVKIVNLAYCNDSCRTQLPCLHNGYTDPLDCSKCRCPSGLTGTLCESVQKTATSCGKIDLVATTEYQTVSFRGTGHCNYFIRGNGRKIQLVLQQYPSFLKFDRVCEGSYLEIKYKPDLGLTGARRAPSCHNNPSTTISFSSYVSNTTSTNFSNYAIRNSIDNSSSNYFCSTSHDKSVYKLVVFVDSMQLPLRWLRD</sequence>
<dbReference type="PRINTS" id="PR00480">
    <property type="entry name" value="ASTACIN"/>
</dbReference>
<evidence type="ECO:0000256" key="5">
    <source>
        <dbReference type="ARBA" id="ARBA00023049"/>
    </source>
</evidence>
<dbReference type="SMART" id="SM00235">
    <property type="entry name" value="ZnMc"/>
    <property type="match status" value="1"/>
</dbReference>
<dbReference type="PANTHER" id="PTHR10127:SF780">
    <property type="entry name" value="METALLOENDOPEPTIDASE"/>
    <property type="match status" value="1"/>
</dbReference>
<comment type="caution">
    <text evidence="7">Lacks conserved residue(s) required for the propagation of feature annotation.</text>
</comment>
<reference evidence="11" key="1">
    <citation type="submission" date="2023-06" db="EMBL/GenBank/DDBJ databases">
        <title>Genomic analysis of the entomopathogenic nematode Steinernema hermaphroditum.</title>
        <authorList>
            <person name="Schwarz E.M."/>
            <person name="Heppert J.K."/>
            <person name="Baniya A."/>
            <person name="Schwartz H.T."/>
            <person name="Tan C.-H."/>
            <person name="Antoshechkin I."/>
            <person name="Sternberg P.W."/>
            <person name="Goodrich-Blair H."/>
            <person name="Dillman A.R."/>
        </authorList>
    </citation>
    <scope>NUCLEOTIDE SEQUENCE</scope>
    <source>
        <strain evidence="11">PS9179</strain>
        <tissue evidence="11">Whole animal</tissue>
    </source>
</reference>
<evidence type="ECO:0000256" key="3">
    <source>
        <dbReference type="ARBA" id="ARBA00022801"/>
    </source>
</evidence>
<dbReference type="SUPFAM" id="SSF55486">
    <property type="entry name" value="Metalloproteases ('zincins'), catalytic domain"/>
    <property type="match status" value="1"/>
</dbReference>